<dbReference type="Gene3D" id="2.20.25.90">
    <property type="entry name" value="ADC-like domains"/>
    <property type="match status" value="1"/>
</dbReference>
<dbReference type="OrthoDB" id="9779457at2"/>
<dbReference type="InterPro" id="IPR017896">
    <property type="entry name" value="4Fe4S_Fe-S-bd"/>
</dbReference>
<evidence type="ECO:0000259" key="1">
    <source>
        <dbReference type="PROSITE" id="PS51379"/>
    </source>
</evidence>
<name>A0A558BW10_9BACT</name>
<dbReference type="EMBL" id="VMRJ01000003">
    <property type="protein sequence ID" value="TVT40697.1"/>
    <property type="molecule type" value="Genomic_DNA"/>
</dbReference>
<dbReference type="NCBIfam" id="TIGR04519">
    <property type="entry name" value="MoCo_extend_TAT"/>
    <property type="match status" value="1"/>
</dbReference>
<dbReference type="Pfam" id="PF13247">
    <property type="entry name" value="Fer4_11"/>
    <property type="match status" value="1"/>
</dbReference>
<dbReference type="Gene3D" id="3.30.70.20">
    <property type="match status" value="2"/>
</dbReference>
<gene>
    <name evidence="2" type="ORF">FNT36_14635</name>
</gene>
<dbReference type="Gene3D" id="3.40.50.740">
    <property type="match status" value="1"/>
</dbReference>
<dbReference type="AlphaFoldDB" id="A0A558BW10"/>
<protein>
    <submittedName>
        <fullName evidence="2">4Fe-4S dicluster domain-containing protein</fullName>
    </submittedName>
</protein>
<evidence type="ECO:0000313" key="2">
    <source>
        <dbReference type="EMBL" id="TVT40697.1"/>
    </source>
</evidence>
<feature type="domain" description="4Fe-4S ferredoxin-type" evidence="1">
    <location>
        <begin position="830"/>
        <end position="861"/>
    </location>
</feature>
<dbReference type="CDD" id="cd02784">
    <property type="entry name" value="MopB_CT_PHLH"/>
    <property type="match status" value="1"/>
</dbReference>
<feature type="domain" description="4Fe-4S ferredoxin-type" evidence="1">
    <location>
        <begin position="754"/>
        <end position="784"/>
    </location>
</feature>
<dbReference type="InterPro" id="IPR030948">
    <property type="entry name" value="TAT_var_transloc_signal_dom"/>
</dbReference>
<reference evidence="2 3" key="1">
    <citation type="submission" date="2019-07" db="EMBL/GenBank/DDBJ databases">
        <title>Hymenobacter sp. straun FUR1 Genome sequencing and assembly.</title>
        <authorList>
            <person name="Chhetri G."/>
        </authorList>
    </citation>
    <scope>NUCLEOTIDE SEQUENCE [LARGE SCALE GENOMIC DNA]</scope>
    <source>
        <strain evidence="2 3">Fur1</strain>
    </source>
</reference>
<dbReference type="SUPFAM" id="SSF53706">
    <property type="entry name" value="Formate dehydrogenase/DMSO reductase, domains 1-3"/>
    <property type="match status" value="1"/>
</dbReference>
<proteinExistence type="predicted"/>
<dbReference type="PROSITE" id="PS51379">
    <property type="entry name" value="4FE4S_FER_2"/>
    <property type="match status" value="3"/>
</dbReference>
<accession>A0A558BW10</accession>
<dbReference type="PANTHER" id="PTHR42783">
    <property type="entry name" value="GLUTAMATE SYNTHASE [NADPH] SMALL CHAIN"/>
    <property type="match status" value="1"/>
</dbReference>
<organism evidence="2 3">
    <name type="scientific">Hymenobacter setariae</name>
    <dbReference type="NCBI Taxonomy" id="2594794"/>
    <lineage>
        <taxon>Bacteria</taxon>
        <taxon>Pseudomonadati</taxon>
        <taxon>Bacteroidota</taxon>
        <taxon>Cytophagia</taxon>
        <taxon>Cytophagales</taxon>
        <taxon>Hymenobacteraceae</taxon>
        <taxon>Hymenobacter</taxon>
    </lineage>
</organism>
<keyword evidence="3" id="KW-1185">Reference proteome</keyword>
<dbReference type="SUPFAM" id="SSF54862">
    <property type="entry name" value="4Fe-4S ferredoxins"/>
    <property type="match status" value="1"/>
</dbReference>
<dbReference type="Proteomes" id="UP000317624">
    <property type="component" value="Unassembled WGS sequence"/>
</dbReference>
<feature type="domain" description="4Fe-4S ferredoxin-type" evidence="1">
    <location>
        <begin position="862"/>
        <end position="891"/>
    </location>
</feature>
<dbReference type="PANTHER" id="PTHR42783:SF3">
    <property type="entry name" value="GLUTAMATE SYNTHASE [NADPH] SMALL CHAIN-RELATED"/>
    <property type="match status" value="1"/>
</dbReference>
<comment type="caution">
    <text evidence="2">The sequence shown here is derived from an EMBL/GenBank/DDBJ whole genome shotgun (WGS) entry which is preliminary data.</text>
</comment>
<dbReference type="RefSeq" id="WP_144849055.1">
    <property type="nucleotide sequence ID" value="NZ_VMRJ01000003.1"/>
</dbReference>
<dbReference type="Gene3D" id="3.40.228.10">
    <property type="entry name" value="Dimethylsulfoxide Reductase, domain 2"/>
    <property type="match status" value="1"/>
</dbReference>
<evidence type="ECO:0000313" key="3">
    <source>
        <dbReference type="Proteomes" id="UP000317624"/>
    </source>
</evidence>
<sequence length="1027" mass="111925">MKYWKGIEELDNSPEFAKNAFAEFPDFLPVKESRAGDAEDTSVAPRRDFLKLMGFGVAAATLAACEAPVRKAIPYLNKPEEVDPTISNFYASTYFTGSDYNAVLVKNRDGRPIKLEGNPESPVTRGGLSARAQAAILSLYDGGRLQHFMAKGKKVDFEEADRAIRAGLNSATGKITIVSPTIISPSTKRAIAAFAGSHRNVEHVMYDVNSASGLLQANGGVLPAYDFSRANVIVSLGADFLGTWISPVEYSRQYITNRKVRSDGPAKPTMSRHYQFETALSLSGSNADIRVPVKPSQMAAVVLALYGAIVGGGAVPTLTPAINEKIKTAAAELQNNRGASLVVAGSNDPAVQSLVAAINQSLGNVGTTVDLTNPSYVRQGDDARMAQFVRDLNNGAISAVFFYNANPVYNHPLGAQIKAGIAKAALSVSLNDRLDETGSLCQYQTPDSHWLESWNDYEPKRGFLSLAQPAITPIFKTRQGQESFLRWAGSNETYYNFLKAGWRNVLGANGFQAAWDKAVHDGVATGTALAVAPAFSSPVIGAAEAVSRLRNVTAAPAGTVELALYEKVGIGEGGVEANNPFLQELPDPISKATWGNYVAVPRAMAVANKWEQGDVLSVSAAGVAKPLNLPVLIQPGQADGTVSIAVGYGRMMAGRVGDNVGENAFPFAQVGKDGIVYTNAVTLKATGANSPIAQTQTHHTIMDRREVVQENTLAKYRENPKEVTEYERIATPEGLEKPSKVSLWQDYQYNDHHWGMAIDLNSCIGCGSCVIGCQTENNIAVVGKQQVINRREMHWMRIDRYYSSNAHKSDFDEKGKLDTYAAMEDPSDNPQVVFQPMLCQHCNHAPCETVCPVLATTHSSEGLNQMTYNRCVGTRYCANNCPYKVRRFNWFSYYSNEKFEDVNGHMFTDLGRMVLNPDVTVRARGVMEKCSFCVQRIQLGKLEAKKQKRRPLDGEVVAACAQSCPTEAILFGDMRDPSSRISKLLKREDGERAFHVLDSINVQPNVTYLTKIRNVEQSAFFPEEKPA</sequence>
<dbReference type="CDD" id="cd10551">
    <property type="entry name" value="PsrB"/>
    <property type="match status" value="1"/>
</dbReference>
<dbReference type="Gene3D" id="3.30.2070.10">
    <property type="entry name" value="Formate dehydrogenase/DMSO reductase"/>
    <property type="match status" value="1"/>
</dbReference>